<sequence>MAHHGETVRCRVLPPHLIFDHVRGEHVTAGQYVDADPADVARWTRHGWIELAADDIDPEPAPERSRPAPKSMSRKKVTRAGTLRGGPLGDGS</sequence>
<reference evidence="2 3" key="1">
    <citation type="submission" date="2018-05" db="EMBL/GenBank/DDBJ databases">
        <title>Genomic Encyclopedia of Type Strains, Phase IV (KMG-IV): sequencing the most valuable type-strain genomes for metagenomic binning, comparative biology and taxonomic classification.</title>
        <authorList>
            <person name="Goeker M."/>
        </authorList>
    </citation>
    <scope>NUCLEOTIDE SEQUENCE [LARGE SCALE GENOMIC DNA]</scope>
    <source>
        <strain evidence="2 3">DSM 44704</strain>
    </source>
</reference>
<evidence type="ECO:0000313" key="3">
    <source>
        <dbReference type="Proteomes" id="UP000247569"/>
    </source>
</evidence>
<feature type="compositionally biased region" description="Gly residues" evidence="1">
    <location>
        <begin position="83"/>
        <end position="92"/>
    </location>
</feature>
<dbReference type="AlphaFoldDB" id="A0A318JVQ8"/>
<evidence type="ECO:0000256" key="1">
    <source>
        <dbReference type="SAM" id="MobiDB-lite"/>
    </source>
</evidence>
<keyword evidence="3" id="KW-1185">Reference proteome</keyword>
<proteinExistence type="predicted"/>
<name>A0A318JVQ8_9NOCA</name>
<dbReference type="Proteomes" id="UP000247569">
    <property type="component" value="Unassembled WGS sequence"/>
</dbReference>
<gene>
    <name evidence="2" type="ORF">DFR70_111232</name>
</gene>
<feature type="region of interest" description="Disordered" evidence="1">
    <location>
        <begin position="53"/>
        <end position="92"/>
    </location>
</feature>
<organism evidence="2 3">
    <name type="scientific">Nocardia tenerifensis</name>
    <dbReference type="NCBI Taxonomy" id="228006"/>
    <lineage>
        <taxon>Bacteria</taxon>
        <taxon>Bacillati</taxon>
        <taxon>Actinomycetota</taxon>
        <taxon>Actinomycetes</taxon>
        <taxon>Mycobacteriales</taxon>
        <taxon>Nocardiaceae</taxon>
        <taxon>Nocardia</taxon>
    </lineage>
</organism>
<comment type="caution">
    <text evidence="2">The sequence shown here is derived from an EMBL/GenBank/DDBJ whole genome shotgun (WGS) entry which is preliminary data.</text>
</comment>
<evidence type="ECO:0000313" key="2">
    <source>
        <dbReference type="EMBL" id="PXX59845.1"/>
    </source>
</evidence>
<dbReference type="EMBL" id="QJKF01000011">
    <property type="protein sequence ID" value="PXX59845.1"/>
    <property type="molecule type" value="Genomic_DNA"/>
</dbReference>
<accession>A0A318JVQ8</accession>
<protein>
    <submittedName>
        <fullName evidence="2">Uncharacterized protein</fullName>
    </submittedName>
</protein>